<reference evidence="1" key="1">
    <citation type="submission" date="2020-04" db="EMBL/GenBank/DDBJ databases">
        <title>Analysis of mating type loci in Filobasidium floriforme.</title>
        <authorList>
            <person name="Nowrousian M."/>
        </authorList>
    </citation>
    <scope>NUCLEOTIDE SEQUENCE</scope>
    <source>
        <strain evidence="1">CBS 6242</strain>
    </source>
</reference>
<dbReference type="AlphaFoldDB" id="A0A8K0JR93"/>
<accession>A0A8K0JR93</accession>
<dbReference type="EMBL" id="JABELV010000015">
    <property type="protein sequence ID" value="KAG7570949.1"/>
    <property type="molecule type" value="Genomic_DNA"/>
</dbReference>
<name>A0A8K0JR93_9TREE</name>
<comment type="caution">
    <text evidence="1">The sequence shown here is derived from an EMBL/GenBank/DDBJ whole genome shotgun (WGS) entry which is preliminary data.</text>
</comment>
<dbReference type="Proteomes" id="UP000812966">
    <property type="component" value="Unassembled WGS sequence"/>
</dbReference>
<proteinExistence type="predicted"/>
<sequence>MSSRPTFKRMADRANMQYQEDEVKSAAERLYSNDLCMDAIYAYIQDPDGNTPAVSHYPRSMRGFRYYLGRFFHHRDLSNIDEWLSYGLPKIRLPGTLWRVSLSDKEGYRRTAKYLYHTVSETMIRRMIESDHDPARMDVLFKAVRRLAVHENDIKRNSQNQWDIKKTCHLTRLENLEIVNLRSEWPAYTFSASVNYISPVLFWIDETHIIAGQCLHLEGSLRWPDWHPSENAFLPVADSEATLFPTRIESMGRHYQAVGDRISQTVQGPWRTPETDDVPKSILRHRNDVPELILVEHAKRIKLGRAEASPFAKLGTLFLKADLWRGRHQAGSTPDELVTLLSLCPNLEKLWITVMPLVAQHFESWLIRQAGRLTYVFIENADLAWLPHLTSCRRVTLKFDVGDHKDPEDLRNNLRYAAGSSRRKQEEDNAPSQIEHLRVCLRGGYERDLPFDAVEFAEYLWTCASENTMLEIKVSRQDSQRDQDYMEPEYMRAVEACFAALQGKALKL</sequence>
<evidence type="ECO:0000313" key="2">
    <source>
        <dbReference type="Proteomes" id="UP000812966"/>
    </source>
</evidence>
<protein>
    <submittedName>
        <fullName evidence="1">Uncharacterized protein</fullName>
    </submittedName>
</protein>
<keyword evidence="2" id="KW-1185">Reference proteome</keyword>
<organism evidence="1 2">
    <name type="scientific">Filobasidium floriforme</name>
    <dbReference type="NCBI Taxonomy" id="5210"/>
    <lineage>
        <taxon>Eukaryota</taxon>
        <taxon>Fungi</taxon>
        <taxon>Dikarya</taxon>
        <taxon>Basidiomycota</taxon>
        <taxon>Agaricomycotina</taxon>
        <taxon>Tremellomycetes</taxon>
        <taxon>Filobasidiales</taxon>
        <taxon>Filobasidiaceae</taxon>
        <taxon>Filobasidium</taxon>
    </lineage>
</organism>
<evidence type="ECO:0000313" key="1">
    <source>
        <dbReference type="EMBL" id="KAG7570949.1"/>
    </source>
</evidence>
<gene>
    <name evidence="1" type="ORF">FFLO_01147</name>
</gene>